<comment type="subcellular location">
    <subcellularLocation>
        <location evidence="1 7">Cell membrane</location>
        <topology evidence="1 7">Multi-pass membrane protein</topology>
    </subcellularLocation>
</comment>
<comment type="similarity">
    <text evidence="7">Belongs to the binding-protein-dependent transport system permease family.</text>
</comment>
<dbReference type="PANTHER" id="PTHR30193:SF1">
    <property type="entry name" value="ABC TRANSPORTER PERMEASE PROTEIN YESP-RELATED"/>
    <property type="match status" value="1"/>
</dbReference>
<evidence type="ECO:0000256" key="2">
    <source>
        <dbReference type="ARBA" id="ARBA00022448"/>
    </source>
</evidence>
<organism evidence="9 10">
    <name type="scientific">Paenibacillus solisilvae</name>
    <dbReference type="NCBI Taxonomy" id="2486751"/>
    <lineage>
        <taxon>Bacteria</taxon>
        <taxon>Bacillati</taxon>
        <taxon>Bacillota</taxon>
        <taxon>Bacilli</taxon>
        <taxon>Bacillales</taxon>
        <taxon>Paenibacillaceae</taxon>
        <taxon>Paenibacillus</taxon>
    </lineage>
</organism>
<keyword evidence="4 7" id="KW-0812">Transmembrane</keyword>
<reference evidence="10" key="1">
    <citation type="journal article" date="2019" name="Int. J. Syst. Evol. Microbiol.">
        <title>The Global Catalogue of Microorganisms (GCM) 10K type strain sequencing project: providing services to taxonomists for standard genome sequencing and annotation.</title>
        <authorList>
            <consortium name="The Broad Institute Genomics Platform"/>
            <consortium name="The Broad Institute Genome Sequencing Center for Infectious Disease"/>
            <person name="Wu L."/>
            <person name="Ma J."/>
        </authorList>
    </citation>
    <scope>NUCLEOTIDE SEQUENCE [LARGE SCALE GENOMIC DNA]</scope>
    <source>
        <strain evidence="10">CGMCC 1.3240</strain>
    </source>
</reference>
<dbReference type="Proteomes" id="UP001596047">
    <property type="component" value="Unassembled WGS sequence"/>
</dbReference>
<keyword evidence="5 7" id="KW-1133">Transmembrane helix</keyword>
<feature type="transmembrane region" description="Helical" evidence="7">
    <location>
        <begin position="215"/>
        <end position="237"/>
    </location>
</feature>
<dbReference type="SUPFAM" id="SSF161098">
    <property type="entry name" value="MetI-like"/>
    <property type="match status" value="1"/>
</dbReference>
<dbReference type="CDD" id="cd06261">
    <property type="entry name" value="TM_PBP2"/>
    <property type="match status" value="1"/>
</dbReference>
<comment type="caution">
    <text evidence="9">The sequence shown here is derived from an EMBL/GenBank/DDBJ whole genome shotgun (WGS) entry which is preliminary data.</text>
</comment>
<dbReference type="Pfam" id="PF00528">
    <property type="entry name" value="BPD_transp_1"/>
    <property type="match status" value="1"/>
</dbReference>
<name>A0ABW0W1U2_9BACL</name>
<evidence type="ECO:0000256" key="3">
    <source>
        <dbReference type="ARBA" id="ARBA00022475"/>
    </source>
</evidence>
<feature type="transmembrane region" description="Helical" evidence="7">
    <location>
        <begin position="170"/>
        <end position="194"/>
    </location>
</feature>
<dbReference type="InterPro" id="IPR051393">
    <property type="entry name" value="ABC_transporter_permease"/>
</dbReference>
<feature type="transmembrane region" description="Helical" evidence="7">
    <location>
        <begin position="87"/>
        <end position="110"/>
    </location>
</feature>
<dbReference type="PANTHER" id="PTHR30193">
    <property type="entry name" value="ABC TRANSPORTER PERMEASE PROTEIN"/>
    <property type="match status" value="1"/>
</dbReference>
<feature type="transmembrane region" description="Helical" evidence="7">
    <location>
        <begin position="25"/>
        <end position="47"/>
    </location>
</feature>
<protein>
    <submittedName>
        <fullName evidence="9">Carbohydrate ABC transporter permease</fullName>
    </submittedName>
</protein>
<dbReference type="InterPro" id="IPR035906">
    <property type="entry name" value="MetI-like_sf"/>
</dbReference>
<evidence type="ECO:0000256" key="1">
    <source>
        <dbReference type="ARBA" id="ARBA00004651"/>
    </source>
</evidence>
<feature type="transmembrane region" description="Helical" evidence="7">
    <location>
        <begin position="122"/>
        <end position="143"/>
    </location>
</feature>
<keyword evidence="6 7" id="KW-0472">Membrane</keyword>
<gene>
    <name evidence="9" type="ORF">ACFPYJ_14865</name>
</gene>
<keyword evidence="10" id="KW-1185">Reference proteome</keyword>
<keyword evidence="3" id="KW-1003">Cell membrane</keyword>
<feature type="transmembrane region" description="Helical" evidence="7">
    <location>
        <begin position="243"/>
        <end position="266"/>
    </location>
</feature>
<evidence type="ECO:0000256" key="6">
    <source>
        <dbReference type="ARBA" id="ARBA00023136"/>
    </source>
</evidence>
<dbReference type="Gene3D" id="1.10.3720.10">
    <property type="entry name" value="MetI-like"/>
    <property type="match status" value="1"/>
</dbReference>
<keyword evidence="2 7" id="KW-0813">Transport</keyword>
<dbReference type="InterPro" id="IPR000515">
    <property type="entry name" value="MetI-like"/>
</dbReference>
<evidence type="ECO:0000259" key="8">
    <source>
        <dbReference type="PROSITE" id="PS50928"/>
    </source>
</evidence>
<dbReference type="PROSITE" id="PS50928">
    <property type="entry name" value="ABC_TM1"/>
    <property type="match status" value="1"/>
</dbReference>
<evidence type="ECO:0000256" key="5">
    <source>
        <dbReference type="ARBA" id="ARBA00022989"/>
    </source>
</evidence>
<proteinExistence type="inferred from homology"/>
<accession>A0ABW0W1U2</accession>
<dbReference type="EMBL" id="JBHSOW010000049">
    <property type="protein sequence ID" value="MFC5650386.1"/>
    <property type="molecule type" value="Genomic_DNA"/>
</dbReference>
<sequence length="312" mass="35732">MKTMAEHRHKSITAKRRAKRRSWNYMGLLYISPWLIGFLLFELYPFASSFIYSFTDLSLLRKPHFIGLDNFTNLFSNDPLFLKSLQVTFIFVLIAVPSKIIFSLLVALILNMKLKSINLFRTIYYLPSIMGGSVTVAILWRYLFSKEGLINVMLDRIHIPGVDWIGSPKYALFTISLLTVWQFGSSMVLFLAGLKQVPGELYEAGKIDGASRIRMFFSITLPLITPILFFNLIMQMVNAFQEFTGAMIITGGGPLNSTYLYGLLIYQNAFQFFKMGYASAQSWVLFIIILIFTFFTFKSSSSWVHYEDGGKN</sequence>
<dbReference type="RefSeq" id="WP_379188939.1">
    <property type="nucleotide sequence ID" value="NZ_JBHSOW010000049.1"/>
</dbReference>
<feature type="domain" description="ABC transmembrane type-1" evidence="8">
    <location>
        <begin position="85"/>
        <end position="296"/>
    </location>
</feature>
<evidence type="ECO:0000313" key="9">
    <source>
        <dbReference type="EMBL" id="MFC5650386.1"/>
    </source>
</evidence>
<feature type="transmembrane region" description="Helical" evidence="7">
    <location>
        <begin position="278"/>
        <end position="297"/>
    </location>
</feature>
<evidence type="ECO:0000256" key="7">
    <source>
        <dbReference type="RuleBase" id="RU363032"/>
    </source>
</evidence>
<evidence type="ECO:0000256" key="4">
    <source>
        <dbReference type="ARBA" id="ARBA00022692"/>
    </source>
</evidence>
<evidence type="ECO:0000313" key="10">
    <source>
        <dbReference type="Proteomes" id="UP001596047"/>
    </source>
</evidence>